<feature type="region of interest" description="Disordered" evidence="1">
    <location>
        <begin position="246"/>
        <end position="268"/>
    </location>
</feature>
<feature type="domain" description="PD-(D/E)XK nuclease-like" evidence="2">
    <location>
        <begin position="257"/>
        <end position="506"/>
    </location>
</feature>
<dbReference type="InterPro" id="IPR046797">
    <property type="entry name" value="PDDEXK_12"/>
</dbReference>
<dbReference type="STRING" id="1573173.A0A167CLX0"/>
<name>A0A167CLX0_COLIC</name>
<organism evidence="3 4">
    <name type="scientific">Colletotrichum incanum</name>
    <name type="common">Soybean anthracnose fungus</name>
    <dbReference type="NCBI Taxonomy" id="1573173"/>
    <lineage>
        <taxon>Eukaryota</taxon>
        <taxon>Fungi</taxon>
        <taxon>Dikarya</taxon>
        <taxon>Ascomycota</taxon>
        <taxon>Pezizomycotina</taxon>
        <taxon>Sordariomycetes</taxon>
        <taxon>Hypocreomycetidae</taxon>
        <taxon>Glomerellales</taxon>
        <taxon>Glomerellaceae</taxon>
        <taxon>Colletotrichum</taxon>
        <taxon>Colletotrichum spaethianum species complex</taxon>
    </lineage>
</organism>
<evidence type="ECO:0000313" key="3">
    <source>
        <dbReference type="EMBL" id="KZL82761.1"/>
    </source>
</evidence>
<dbReference type="EMBL" id="LFIW01001337">
    <property type="protein sequence ID" value="KZL82761.1"/>
    <property type="molecule type" value="Genomic_DNA"/>
</dbReference>
<comment type="caution">
    <text evidence="3">The sequence shown here is derived from an EMBL/GenBank/DDBJ whole genome shotgun (WGS) entry which is preliminary data.</text>
</comment>
<sequence>LNLTLMTSENAIINWIDNLPPHDVSLLAATPPEETAVTSCNDRTRKRKRTPTSTHPHQLPSPAKSSCSEDKLPPSTASAIDMDNRDAASRDGHDDVVDVTPRDPKRFRPNTQNPDFDVQPHANPDFDPTPKSNRPERPPTSQASSLASSSQASNASDLSFGSGLGTPTKKRRRQSSPRKQAVLMAMEKAVESVSFDSDVDLPAALDDLVSRIEDLARGNGVISHTEKEMLYRQRGTSRRFRWIKESSFAPPPSPGQAQSSRDELGPTPTLETVNKIWTDADDCQSFQHFEIQWNCAVHFKMLEMALTHFHQLGFCICTGVQIHPNYTRRAKASHHNKKVDFCVFVNEHSPELTRAALTSPFQSVNQTDYPALLERPIALSIETKVTGQDWAEAVNQISVWLLAQWDALDDLVLRTRPRAGVASPDVDSGNANDPKLSAAAAAGLVFLPGIVVQGHDWYFVAMTRSAAGKSQLYSRILCGSTQKTEGVYQVVAVLQLLGRYIQNEYWPWFKQTILTNV</sequence>
<proteinExistence type="predicted"/>
<dbReference type="Pfam" id="PF20516">
    <property type="entry name" value="PDDEXK_12"/>
    <property type="match status" value="1"/>
</dbReference>
<keyword evidence="4" id="KW-1185">Reference proteome</keyword>
<protein>
    <recommendedName>
        <fullName evidence="2">PD-(D/E)XK nuclease-like domain-containing protein</fullName>
    </recommendedName>
</protein>
<evidence type="ECO:0000256" key="1">
    <source>
        <dbReference type="SAM" id="MobiDB-lite"/>
    </source>
</evidence>
<dbReference type="Proteomes" id="UP000076584">
    <property type="component" value="Unassembled WGS sequence"/>
</dbReference>
<reference evidence="3 4" key="1">
    <citation type="submission" date="2015-06" db="EMBL/GenBank/DDBJ databases">
        <title>Survival trade-offs in plant roots during colonization by closely related pathogenic and mutualistic fungi.</title>
        <authorList>
            <person name="Hacquard S."/>
            <person name="Kracher B."/>
            <person name="Hiruma K."/>
            <person name="Weinman A."/>
            <person name="Muench P."/>
            <person name="Garrido Oter R."/>
            <person name="Ver Loren van Themaat E."/>
            <person name="Dallerey J.-F."/>
            <person name="Damm U."/>
            <person name="Henrissat B."/>
            <person name="Lespinet O."/>
            <person name="Thon M."/>
            <person name="Kemen E."/>
            <person name="McHardy A.C."/>
            <person name="Schulze-Lefert P."/>
            <person name="O'Connell R.J."/>
        </authorList>
    </citation>
    <scope>NUCLEOTIDE SEQUENCE [LARGE SCALE GENOMIC DNA]</scope>
    <source>
        <strain evidence="3 4">MAFF 238704</strain>
    </source>
</reference>
<dbReference type="AlphaFoldDB" id="A0A167CLX0"/>
<evidence type="ECO:0000313" key="4">
    <source>
        <dbReference type="Proteomes" id="UP000076584"/>
    </source>
</evidence>
<gene>
    <name evidence="3" type="ORF">CI238_13189</name>
</gene>
<feature type="region of interest" description="Disordered" evidence="1">
    <location>
        <begin position="33"/>
        <end position="181"/>
    </location>
</feature>
<feature type="compositionally biased region" description="Low complexity" evidence="1">
    <location>
        <begin position="141"/>
        <end position="159"/>
    </location>
</feature>
<evidence type="ECO:0000259" key="2">
    <source>
        <dbReference type="Pfam" id="PF20516"/>
    </source>
</evidence>
<feature type="compositionally biased region" description="Basic and acidic residues" evidence="1">
    <location>
        <begin position="82"/>
        <end position="106"/>
    </location>
</feature>
<accession>A0A167CLX0</accession>
<feature type="non-terminal residue" evidence="3">
    <location>
        <position position="1"/>
    </location>
</feature>